<evidence type="ECO:0000313" key="4">
    <source>
        <dbReference type="EMBL" id="GGH57778.1"/>
    </source>
</evidence>
<dbReference type="RefSeq" id="WP_188358602.1">
    <property type="nucleotide sequence ID" value="NZ_BMDC01000001.1"/>
</dbReference>
<proteinExistence type="predicted"/>
<evidence type="ECO:0000256" key="1">
    <source>
        <dbReference type="ARBA" id="ARBA00004871"/>
    </source>
</evidence>
<dbReference type="InterPro" id="IPR013708">
    <property type="entry name" value="Shikimate_DH-bd_N"/>
</dbReference>
<dbReference type="InterPro" id="IPR036291">
    <property type="entry name" value="NAD(P)-bd_dom_sf"/>
</dbReference>
<evidence type="ECO:0000259" key="3">
    <source>
        <dbReference type="Pfam" id="PF08501"/>
    </source>
</evidence>
<dbReference type="SUPFAM" id="SSF53223">
    <property type="entry name" value="Aminoacid dehydrogenase-like, N-terminal domain"/>
    <property type="match status" value="1"/>
</dbReference>
<dbReference type="GO" id="GO:0019632">
    <property type="term" value="P:shikimate metabolic process"/>
    <property type="evidence" value="ECO:0007669"/>
    <property type="project" value="TreeGrafter"/>
</dbReference>
<sequence length="319" mass="34541">MSDFEFDSALLSGGQAFVLGHPVEHSLSPDLHTAAYRFLGLDISYRRLDTVEDQLPERFAMAQSQRNVLGFSCTMPLKSAVKKFLDEQTDFAQAVGVVNTVYWRQGQDAAPKVCGHNTDVSGIVNALDWAGASEQQSIRAAIVGGGGTATSAVAALRVLGASSIDVFVRSEARAQRVKEVAERIGVLLNFYPLDSFPAHSAGYTTAVSTLPAGAADPLAEQMQTPLNGALLDVSYDPWPSAIALRWQELGGSVVSGKDMLMYQAVDQVKLFIGLSPEDRLDDELQMINSMCAAIGLEERTRLPQTVSSIRQLKLSERYQ</sequence>
<dbReference type="GO" id="GO:0004764">
    <property type="term" value="F:shikimate 3-dehydrogenase (NADP+) activity"/>
    <property type="evidence" value="ECO:0007669"/>
    <property type="project" value="InterPro"/>
</dbReference>
<dbReference type="GO" id="GO:0050661">
    <property type="term" value="F:NADP binding"/>
    <property type="evidence" value="ECO:0007669"/>
    <property type="project" value="TreeGrafter"/>
</dbReference>
<dbReference type="GO" id="GO:0005829">
    <property type="term" value="C:cytosol"/>
    <property type="evidence" value="ECO:0007669"/>
    <property type="project" value="TreeGrafter"/>
</dbReference>
<protein>
    <submittedName>
        <fullName evidence="4">Shikimate 5-dehydrogenase</fullName>
    </submittedName>
</protein>
<comment type="caution">
    <text evidence="4">The sequence shown here is derived from an EMBL/GenBank/DDBJ whole genome shotgun (WGS) entry which is preliminary data.</text>
</comment>
<keyword evidence="2" id="KW-0028">Amino-acid biosynthesis</keyword>
<dbReference type="CDD" id="cd01065">
    <property type="entry name" value="NAD_bind_Shikimate_DH"/>
    <property type="match status" value="1"/>
</dbReference>
<dbReference type="EMBL" id="BMDC01000001">
    <property type="protein sequence ID" value="GGH57778.1"/>
    <property type="molecule type" value="Genomic_DNA"/>
</dbReference>
<dbReference type="Proteomes" id="UP000600171">
    <property type="component" value="Unassembled WGS sequence"/>
</dbReference>
<gene>
    <name evidence="4" type="primary">aroE</name>
    <name evidence="4" type="ORF">GCM10007359_03290</name>
</gene>
<keyword evidence="5" id="KW-1185">Reference proteome</keyword>
<evidence type="ECO:0000313" key="5">
    <source>
        <dbReference type="Proteomes" id="UP000600171"/>
    </source>
</evidence>
<feature type="domain" description="Shikimate dehydrogenase substrate binding N-terminal" evidence="3">
    <location>
        <begin position="18"/>
        <end position="101"/>
    </location>
</feature>
<dbReference type="Gene3D" id="3.40.50.10860">
    <property type="entry name" value="Leucine Dehydrogenase, chain A, domain 1"/>
    <property type="match status" value="1"/>
</dbReference>
<dbReference type="GO" id="GO:0009423">
    <property type="term" value="P:chorismate biosynthetic process"/>
    <property type="evidence" value="ECO:0007669"/>
    <property type="project" value="TreeGrafter"/>
</dbReference>
<dbReference type="PANTHER" id="PTHR21089">
    <property type="entry name" value="SHIKIMATE DEHYDROGENASE"/>
    <property type="match status" value="1"/>
</dbReference>
<organism evidence="4 5">
    <name type="scientific">Rothia aerolata</name>
    <dbReference type="NCBI Taxonomy" id="1812262"/>
    <lineage>
        <taxon>Bacteria</taxon>
        <taxon>Bacillati</taxon>
        <taxon>Actinomycetota</taxon>
        <taxon>Actinomycetes</taxon>
        <taxon>Micrococcales</taxon>
        <taxon>Micrococcaceae</taxon>
        <taxon>Rothia</taxon>
    </lineage>
</organism>
<dbReference type="InterPro" id="IPR022893">
    <property type="entry name" value="Shikimate_DH_fam"/>
</dbReference>
<dbReference type="SUPFAM" id="SSF51735">
    <property type="entry name" value="NAD(P)-binding Rossmann-fold domains"/>
    <property type="match status" value="1"/>
</dbReference>
<comment type="pathway">
    <text evidence="1">Metabolic intermediate biosynthesis; chorismate biosynthesis; chorismate from D-erythrose 4-phosphate and phosphoenolpyruvate: step 4/7.</text>
</comment>
<name>A0A917INC7_9MICC</name>
<dbReference type="Pfam" id="PF08501">
    <property type="entry name" value="Shikimate_dh_N"/>
    <property type="match status" value="1"/>
</dbReference>
<dbReference type="GO" id="GO:0009073">
    <property type="term" value="P:aromatic amino acid family biosynthetic process"/>
    <property type="evidence" value="ECO:0007669"/>
    <property type="project" value="UniProtKB-KW"/>
</dbReference>
<evidence type="ECO:0000256" key="2">
    <source>
        <dbReference type="ARBA" id="ARBA00023141"/>
    </source>
</evidence>
<dbReference type="AlphaFoldDB" id="A0A917INC7"/>
<dbReference type="PANTHER" id="PTHR21089:SF1">
    <property type="entry name" value="BIFUNCTIONAL 3-DEHYDROQUINATE DEHYDRATASE_SHIKIMATE DEHYDROGENASE, CHLOROPLASTIC"/>
    <property type="match status" value="1"/>
</dbReference>
<reference evidence="4 5" key="1">
    <citation type="journal article" date="2014" name="Int. J. Syst. Evol. Microbiol.">
        <title>Complete genome sequence of Corynebacterium casei LMG S-19264T (=DSM 44701T), isolated from a smear-ripened cheese.</title>
        <authorList>
            <consortium name="US DOE Joint Genome Institute (JGI-PGF)"/>
            <person name="Walter F."/>
            <person name="Albersmeier A."/>
            <person name="Kalinowski J."/>
            <person name="Ruckert C."/>
        </authorList>
    </citation>
    <scope>NUCLEOTIDE SEQUENCE [LARGE SCALE GENOMIC DNA]</scope>
    <source>
        <strain evidence="4 5">CCM 8669</strain>
    </source>
</reference>
<dbReference type="Gene3D" id="3.40.50.720">
    <property type="entry name" value="NAD(P)-binding Rossmann-like Domain"/>
    <property type="match status" value="1"/>
</dbReference>
<dbReference type="InterPro" id="IPR046346">
    <property type="entry name" value="Aminoacid_DH-like_N_sf"/>
</dbReference>
<accession>A0A917INC7</accession>
<keyword evidence="2" id="KW-0057">Aromatic amino acid biosynthesis</keyword>